<dbReference type="PATRIC" id="fig|698760.3.peg.6956"/>
<accession>L7EZN3</accession>
<evidence type="ECO:0000313" key="2">
    <source>
        <dbReference type="EMBL" id="ELP64161.1"/>
    </source>
</evidence>
<organism evidence="2 3">
    <name type="scientific">Streptomyces turgidiscabies (strain Car8)</name>
    <dbReference type="NCBI Taxonomy" id="698760"/>
    <lineage>
        <taxon>Bacteria</taxon>
        <taxon>Bacillati</taxon>
        <taxon>Actinomycetota</taxon>
        <taxon>Actinomycetes</taxon>
        <taxon>Kitasatosporales</taxon>
        <taxon>Streptomycetaceae</taxon>
        <taxon>Streptomyces</taxon>
    </lineage>
</organism>
<dbReference type="RefSeq" id="WP_006380844.1">
    <property type="nucleotide sequence ID" value="NZ_AEJB01000475.1"/>
</dbReference>
<comment type="caution">
    <text evidence="2">The sequence shown here is derived from an EMBL/GenBank/DDBJ whole genome shotgun (WGS) entry which is preliminary data.</text>
</comment>
<dbReference type="EMBL" id="AEJB01000475">
    <property type="protein sequence ID" value="ELP64161.1"/>
    <property type="molecule type" value="Genomic_DNA"/>
</dbReference>
<sequence length="129" mass="14357">MNELPPDPPRLRAILAHLDQQLAQSETIATYLRLQRDAVHRALTKTEHAASPQQRRQPPAKPKSEYVSEREIHKGHPLGCTIHVGGCGMVARPVTGLTAEEARRALTRDAQFFHPCELCRPDTALGILE</sequence>
<dbReference type="InterPro" id="IPR046200">
    <property type="entry name" value="DUF6233"/>
</dbReference>
<gene>
    <name evidence="2" type="ORF">STRTUCAR8_05568</name>
</gene>
<evidence type="ECO:0000313" key="3">
    <source>
        <dbReference type="Proteomes" id="UP000010931"/>
    </source>
</evidence>
<evidence type="ECO:0000256" key="1">
    <source>
        <dbReference type="SAM" id="MobiDB-lite"/>
    </source>
</evidence>
<reference evidence="2 3" key="1">
    <citation type="journal article" date="2011" name="Plasmid">
        <title>Streptomyces turgidiscabies Car8 contains a modular pathogenicity island that shares virulence genes with other actinobacterial plant pathogens.</title>
        <authorList>
            <person name="Huguet-Tapia J.C."/>
            <person name="Badger J.H."/>
            <person name="Loria R."/>
            <person name="Pettis G.S."/>
        </authorList>
    </citation>
    <scope>NUCLEOTIDE SEQUENCE [LARGE SCALE GENOMIC DNA]</scope>
    <source>
        <strain evidence="2 3">Car8</strain>
    </source>
</reference>
<dbReference type="GeneID" id="97399368"/>
<dbReference type="Pfam" id="PF19746">
    <property type="entry name" value="DUF6233"/>
    <property type="match status" value="1"/>
</dbReference>
<dbReference type="Proteomes" id="UP000010931">
    <property type="component" value="Unassembled WGS sequence"/>
</dbReference>
<name>L7EZN3_STRT8</name>
<keyword evidence="3" id="KW-1185">Reference proteome</keyword>
<feature type="region of interest" description="Disordered" evidence="1">
    <location>
        <begin position="43"/>
        <end position="69"/>
    </location>
</feature>
<protein>
    <submittedName>
        <fullName evidence="2">Uncharacterized protein</fullName>
    </submittedName>
</protein>
<proteinExistence type="predicted"/>
<dbReference type="AlphaFoldDB" id="L7EZN3"/>